<dbReference type="OrthoDB" id="136988at2"/>
<feature type="repeat" description="TPR" evidence="3">
    <location>
        <begin position="897"/>
        <end position="930"/>
    </location>
</feature>
<dbReference type="GO" id="GO:0003677">
    <property type="term" value="F:DNA binding"/>
    <property type="evidence" value="ECO:0007669"/>
    <property type="project" value="InterPro"/>
</dbReference>
<gene>
    <name evidence="4" type="ORF">SE18_25670</name>
</gene>
<keyword evidence="2 3" id="KW-0802">TPR repeat</keyword>
<evidence type="ECO:0000256" key="1">
    <source>
        <dbReference type="ARBA" id="ARBA00022737"/>
    </source>
</evidence>
<evidence type="ECO:0000313" key="4">
    <source>
        <dbReference type="EMBL" id="KPL79979.1"/>
    </source>
</evidence>
<evidence type="ECO:0000256" key="3">
    <source>
        <dbReference type="PROSITE-ProRule" id="PRU00339"/>
    </source>
</evidence>
<dbReference type="Proteomes" id="UP000050277">
    <property type="component" value="Unassembled WGS sequence"/>
</dbReference>
<dbReference type="InterPro" id="IPR010982">
    <property type="entry name" value="Lambda_DNA-bd_dom_sf"/>
</dbReference>
<dbReference type="PATRIC" id="fig|70996.4.peg.1553"/>
<keyword evidence="1" id="KW-0677">Repeat</keyword>
<evidence type="ECO:0000256" key="2">
    <source>
        <dbReference type="ARBA" id="ARBA00022803"/>
    </source>
</evidence>
<feature type="repeat" description="TPR" evidence="3">
    <location>
        <begin position="731"/>
        <end position="764"/>
    </location>
</feature>
<proteinExistence type="predicted"/>
<reference evidence="4 5" key="1">
    <citation type="submission" date="2015-07" db="EMBL/GenBank/DDBJ databases">
        <title>Whole genome sequence of Herpetosiphon geysericola DSM 7119.</title>
        <authorList>
            <person name="Hemp J."/>
            <person name="Ward L.M."/>
            <person name="Pace L.A."/>
            <person name="Fischer W.W."/>
        </authorList>
    </citation>
    <scope>NUCLEOTIDE SEQUENCE [LARGE SCALE GENOMIC DNA]</scope>
    <source>
        <strain evidence="4 5">DSM 7119</strain>
    </source>
</reference>
<dbReference type="PRINTS" id="PR00364">
    <property type="entry name" value="DISEASERSIST"/>
</dbReference>
<feature type="repeat" description="TPR" evidence="3">
    <location>
        <begin position="563"/>
        <end position="596"/>
    </location>
</feature>
<dbReference type="PANTHER" id="PTHR45641:SF19">
    <property type="entry name" value="NEPHROCYSTIN-3"/>
    <property type="match status" value="1"/>
</dbReference>
<dbReference type="PROSITE" id="PS50005">
    <property type="entry name" value="TPR"/>
    <property type="match status" value="5"/>
</dbReference>
<feature type="repeat" description="TPR" evidence="3">
    <location>
        <begin position="689"/>
        <end position="722"/>
    </location>
</feature>
<dbReference type="SUPFAM" id="SSF47413">
    <property type="entry name" value="lambda repressor-like DNA-binding domains"/>
    <property type="match status" value="1"/>
</dbReference>
<keyword evidence="5" id="KW-1185">Reference proteome</keyword>
<accession>A0A0P6XTS7</accession>
<organism evidence="4 5">
    <name type="scientific">Herpetosiphon geysericola</name>
    <dbReference type="NCBI Taxonomy" id="70996"/>
    <lineage>
        <taxon>Bacteria</taxon>
        <taxon>Bacillati</taxon>
        <taxon>Chloroflexota</taxon>
        <taxon>Chloroflexia</taxon>
        <taxon>Herpetosiphonales</taxon>
        <taxon>Herpetosiphonaceae</taxon>
        <taxon>Herpetosiphon</taxon>
    </lineage>
</organism>
<dbReference type="CDD" id="cd00093">
    <property type="entry name" value="HTH_XRE"/>
    <property type="match status" value="1"/>
</dbReference>
<sequence>MSIPPTPFGELFRRYREATAFSREELAHKSNVPLGTIKRWDRGKTQTVQNWRYLLQTAVVLKLARGQTNSLLTTAGLPSLELLFQQVLDEKDQALFVSWKSDITHLSGMQQLLNEIPLTVVPPISAPPSGSRIPFAANPHFVGRDDVLMTLAHRFYADAALDLGSRVILAGLGGVGKTSIAVEFVRRYGCYFSGVFWLNFGDAAAIAREVAACGGPGFLELYRSNGDLTLDDQVRLVQNAWEQNIPRLLVFDNCDDPLLVQQWLPMTGGCRVLITSQRQRWPSSFDIPVYRLDILDRSASISLLQGLAPRLLSNEADAIAEELGDLPLALQLAGSYLAEFRWTSSEDYINELRNAMIMAHPSLRGEHENDISTTKHDRDVERTFLMSYRRLDLQNERDRMASAILIRAACFAPGMLIPIELLLTSVNLRPQMMQGQAAIGRLADLGLMIVEDTGVRLHRLVANFAQAVILDVTAQSTVEESLITHVKNISQNGDVSSMKRMLVHLEWVIHRGANRVETAMAQLWFHWGLCLKTIGDFRSAQPAYEHALRLYEITFGDMHPDTATCLNSLAEVYWSMGNFAMAQTHYERALAIEEDLFGRIHATTAKTLNDLGAVAYSLGDSKTACMLCKEALSIFETTLGSIHAATAESLNNLGLFLISMGDYESAYLPSEQAIAIYEQTVGPVHPDMATSLNNRALLMEFVGNYSEAYELYERALAIREQIQGPKHPATAQSFHNLGAFMHTTGKFNRSFYFYERAIEIFTETWGINHPDTATSIGALATLLDSMADYKRARRFAEQALSIRESVLGSRHPDVAISLNCLARILEGLGEYTSAKALYERALVICDETENDSIKAIYLNNLGRTLQSMKDYNAAQRCYEQAVSMLKETLGERHPDVAYGLNNLGLLYQCLGDYKIARSVLEEALSIREATVDPDHPDIATSLRSLAELYQVTEEYTAARVLLERALNIQTTMLGATHPDTHKTKNQLVTCMAALDRGEQME</sequence>
<dbReference type="AlphaFoldDB" id="A0A0P6XTS7"/>
<dbReference type="InterPro" id="IPR027417">
    <property type="entry name" value="P-loop_NTPase"/>
</dbReference>
<name>A0A0P6XTS7_9CHLR</name>
<dbReference type="Gene3D" id="3.40.50.300">
    <property type="entry name" value="P-loop containing nucleotide triphosphate hydrolases"/>
    <property type="match status" value="1"/>
</dbReference>
<dbReference type="SUPFAM" id="SSF48452">
    <property type="entry name" value="TPR-like"/>
    <property type="match status" value="2"/>
</dbReference>
<dbReference type="SUPFAM" id="SSF52540">
    <property type="entry name" value="P-loop containing nucleoside triphosphate hydrolases"/>
    <property type="match status" value="1"/>
</dbReference>
<dbReference type="RefSeq" id="WP_054537328.1">
    <property type="nucleotide sequence ID" value="NZ_LGKP01000042.1"/>
</dbReference>
<dbReference type="Pfam" id="PF13424">
    <property type="entry name" value="TPR_12"/>
    <property type="match status" value="5"/>
</dbReference>
<dbReference type="InterPro" id="IPR019734">
    <property type="entry name" value="TPR_rpt"/>
</dbReference>
<dbReference type="InterPro" id="IPR011990">
    <property type="entry name" value="TPR-like_helical_dom_sf"/>
</dbReference>
<feature type="repeat" description="TPR" evidence="3">
    <location>
        <begin position="855"/>
        <end position="888"/>
    </location>
</feature>
<dbReference type="SMART" id="SM00028">
    <property type="entry name" value="TPR"/>
    <property type="match status" value="11"/>
</dbReference>
<evidence type="ECO:0000313" key="5">
    <source>
        <dbReference type="Proteomes" id="UP000050277"/>
    </source>
</evidence>
<dbReference type="PANTHER" id="PTHR45641">
    <property type="entry name" value="TETRATRICOPEPTIDE REPEAT PROTEIN (AFU_ORTHOLOGUE AFUA_6G03870)"/>
    <property type="match status" value="1"/>
</dbReference>
<comment type="caution">
    <text evidence="4">The sequence shown here is derived from an EMBL/GenBank/DDBJ whole genome shotgun (WGS) entry which is preliminary data.</text>
</comment>
<protein>
    <submittedName>
        <fullName evidence="4">Uncharacterized protein</fullName>
    </submittedName>
</protein>
<dbReference type="Gene3D" id="1.10.260.40">
    <property type="entry name" value="lambda repressor-like DNA-binding domains"/>
    <property type="match status" value="1"/>
</dbReference>
<dbReference type="Gene3D" id="1.25.40.10">
    <property type="entry name" value="Tetratricopeptide repeat domain"/>
    <property type="match status" value="3"/>
</dbReference>
<dbReference type="EMBL" id="LGKP01000042">
    <property type="protein sequence ID" value="KPL79979.1"/>
    <property type="molecule type" value="Genomic_DNA"/>
</dbReference>
<dbReference type="Pfam" id="PF13374">
    <property type="entry name" value="TPR_10"/>
    <property type="match status" value="1"/>
</dbReference>
<dbReference type="InterPro" id="IPR001387">
    <property type="entry name" value="Cro/C1-type_HTH"/>
</dbReference>
<dbReference type="STRING" id="70996.SE18_25670"/>